<name>A0ABN9SDQ4_9DINO</name>
<dbReference type="Gene3D" id="3.40.50.300">
    <property type="entry name" value="P-loop containing nucleotide triphosphate hydrolases"/>
    <property type="match status" value="1"/>
</dbReference>
<feature type="chain" id="PRO_5047082972" description="FACT complex subunit" evidence="4">
    <location>
        <begin position="21"/>
        <end position="517"/>
    </location>
</feature>
<comment type="subcellular location">
    <subcellularLocation>
        <location evidence="1">Nucleus</location>
    </subcellularLocation>
    <subcellularLocation>
        <location evidence="1">Chromosome</location>
    </subcellularLocation>
</comment>
<dbReference type="Gene3D" id="2.30.29.30">
    <property type="entry name" value="Pleckstrin-homology domain (PH domain)/Phosphotyrosine-binding domain (PTB)"/>
    <property type="match status" value="1"/>
</dbReference>
<keyword evidence="1" id="KW-0234">DNA repair</keyword>
<keyword evidence="1" id="KW-0805">Transcription regulation</keyword>
<comment type="subunit">
    <text evidence="1">Component of the FACT complex.</text>
</comment>
<dbReference type="Pfam" id="PF02263">
    <property type="entry name" value="GBP"/>
    <property type="match status" value="1"/>
</dbReference>
<gene>
    <name evidence="7" type="ORF">PCOR1329_LOCUS28630</name>
</gene>
<accession>A0ABN9SDQ4</accession>
<keyword evidence="1" id="KW-0235">DNA replication</keyword>
<dbReference type="InterPro" id="IPR011993">
    <property type="entry name" value="PH-like_dom_sf"/>
</dbReference>
<evidence type="ECO:0000259" key="6">
    <source>
        <dbReference type="Pfam" id="PF24824"/>
    </source>
</evidence>
<evidence type="ECO:0000256" key="4">
    <source>
        <dbReference type="SAM" id="SignalP"/>
    </source>
</evidence>
<dbReference type="Proteomes" id="UP001189429">
    <property type="component" value="Unassembled WGS sequence"/>
</dbReference>
<dbReference type="InterPro" id="IPR027417">
    <property type="entry name" value="P-loop_NTPase"/>
</dbReference>
<keyword evidence="4" id="KW-0732">Signal</keyword>
<evidence type="ECO:0000259" key="5">
    <source>
        <dbReference type="Pfam" id="PF02263"/>
    </source>
</evidence>
<keyword evidence="1" id="KW-0227">DNA damage</keyword>
<comment type="caution">
    <text evidence="7">The sequence shown here is derived from an EMBL/GenBank/DDBJ whole genome shotgun (WGS) entry which is preliminary data.</text>
</comment>
<keyword evidence="1" id="KW-0539">Nucleus</keyword>
<feature type="compositionally biased region" description="Basic residues" evidence="3">
    <location>
        <begin position="508"/>
        <end position="517"/>
    </location>
</feature>
<evidence type="ECO:0000313" key="8">
    <source>
        <dbReference type="Proteomes" id="UP001189429"/>
    </source>
</evidence>
<comment type="function">
    <text evidence="1">Component of the FACT complex, a general chromatin factor that acts to reorganize nucleosomes. The FACT complex is involved in multiple processes that require DNA as a template such as mRNA elongation, DNA replication and DNA repair. During transcription elongation the FACT complex acts as a histone chaperone that both destabilizes and restores nucleosomal structure. It facilitates the passage of RNA polymerase II and transcription by promoting the dissociation of one histone H2A-H2B dimer from the nucleosome, then subsequently promotes the reestablishment of the nucleosome following the passage of RNA polymerase II.</text>
</comment>
<dbReference type="PANTHER" id="PTHR13980:SF15">
    <property type="entry name" value="FACT COMPLEX SUBUNIT SPT16"/>
    <property type="match status" value="1"/>
</dbReference>
<keyword evidence="1" id="KW-0804">Transcription</keyword>
<dbReference type="Gene3D" id="2.30.29.150">
    <property type="match status" value="1"/>
</dbReference>
<organism evidence="7 8">
    <name type="scientific">Prorocentrum cordatum</name>
    <dbReference type="NCBI Taxonomy" id="2364126"/>
    <lineage>
        <taxon>Eukaryota</taxon>
        <taxon>Sar</taxon>
        <taxon>Alveolata</taxon>
        <taxon>Dinophyceae</taxon>
        <taxon>Prorocentrales</taxon>
        <taxon>Prorocentraceae</taxon>
        <taxon>Prorocentrum</taxon>
    </lineage>
</organism>
<feature type="region of interest" description="Disordered" evidence="3">
    <location>
        <begin position="461"/>
        <end position="517"/>
    </location>
</feature>
<evidence type="ECO:0000256" key="3">
    <source>
        <dbReference type="SAM" id="MobiDB-lite"/>
    </source>
</evidence>
<comment type="similarity">
    <text evidence="1">Belongs to the peptidase M24 family. SPT16 subfamily.</text>
</comment>
<dbReference type="InterPro" id="IPR056595">
    <property type="entry name" value="Fact-SPT16_PH"/>
</dbReference>
<reference evidence="7" key="1">
    <citation type="submission" date="2023-10" db="EMBL/GenBank/DDBJ databases">
        <authorList>
            <person name="Chen Y."/>
            <person name="Shah S."/>
            <person name="Dougan E. K."/>
            <person name="Thang M."/>
            <person name="Chan C."/>
        </authorList>
    </citation>
    <scope>NUCLEOTIDE SEQUENCE [LARGE SCALE GENOMIC DNA]</scope>
</reference>
<feature type="domain" description="FACT complex subunit SPT16 PH-like" evidence="6">
    <location>
        <begin position="202"/>
        <end position="296"/>
    </location>
</feature>
<keyword evidence="1" id="KW-0158">Chromosome</keyword>
<feature type="region of interest" description="Disordered" evidence="3">
    <location>
        <begin position="70"/>
        <end position="93"/>
    </location>
</feature>
<proteinExistence type="inferred from homology"/>
<evidence type="ECO:0000256" key="1">
    <source>
        <dbReference type="RuleBase" id="RU367052"/>
    </source>
</evidence>
<feature type="coiled-coil region" evidence="2">
    <location>
        <begin position="35"/>
        <end position="62"/>
    </location>
</feature>
<evidence type="ECO:0000313" key="7">
    <source>
        <dbReference type="EMBL" id="CAK0829804.1"/>
    </source>
</evidence>
<dbReference type="EMBL" id="CAUYUJ010010602">
    <property type="protein sequence ID" value="CAK0829804.1"/>
    <property type="molecule type" value="Genomic_DNA"/>
</dbReference>
<keyword evidence="8" id="KW-1185">Reference proteome</keyword>
<feature type="signal peptide" evidence="4">
    <location>
        <begin position="1"/>
        <end position="20"/>
    </location>
</feature>
<feature type="compositionally biased region" description="Acidic residues" evidence="3">
    <location>
        <begin position="482"/>
        <end position="503"/>
    </location>
</feature>
<dbReference type="InterPro" id="IPR015894">
    <property type="entry name" value="Guanylate-bd_N"/>
</dbReference>
<keyword evidence="2" id="KW-0175">Coiled coil</keyword>
<sequence length="517" mass="56978">MQIFSLCILLSSYFIYNSMGAIDEQAPGRRSKRLLQADSRVREEKNDQAEQLRAEKENLRLRQALNHELKRAGPRAQASSARPPSHAGEQDAPRLDGHLSIDLAEGVLLIPLAGSILRLKLAGIESVTRTLDEGCAQLRVRFFEAGGQQEAVSEQRFRGGAAGCFDEVLSCWRSFEASRAKASLPDDSQDLGQLVVLESPPRLPGIALHPKTAAKDACALEAHTNGFRIATQSSSGGFDVLYSWVRHVFFEPPLQPDDEPSGDRLAFLHLHLKAPRALGELKKPTSDVQFRVESDAATALRAFLRGAARLAAPGLNPGLARGLQFEGQTRSQGARTSYCFYGGVLTLLNAWPHGTVVVDMSDVDVVVFEVESCAAALASMVLIMKDRERHPVRVDEIVVAEMGLLQRKLLSLKTTWLRVSGRQDWRRRVREVSRDPDKFAADGGWEALLCAILVAPDIPADAGSDAQEEAEEEGDWAHRDDQPDEDEVEEDGDDEKDEADEQMELPKPKRRKSRPAA</sequence>
<evidence type="ECO:0000256" key="2">
    <source>
        <dbReference type="SAM" id="Coils"/>
    </source>
</evidence>
<protein>
    <recommendedName>
        <fullName evidence="1">FACT complex subunit</fullName>
    </recommendedName>
</protein>
<dbReference type="Pfam" id="PF24824">
    <property type="entry name" value="PH_SPT16"/>
    <property type="match status" value="1"/>
</dbReference>
<dbReference type="PANTHER" id="PTHR13980">
    <property type="entry name" value="CDC68 RELATED"/>
    <property type="match status" value="1"/>
</dbReference>
<dbReference type="InterPro" id="IPR040258">
    <property type="entry name" value="Spt16"/>
</dbReference>
<feature type="domain" description="Guanylate-binding protein N-terminal" evidence="5">
    <location>
        <begin position="2"/>
        <end position="57"/>
    </location>
</feature>